<dbReference type="Gene3D" id="3.90.1640.10">
    <property type="entry name" value="inorganic pyrophosphatase (n-terminal core)"/>
    <property type="match status" value="1"/>
</dbReference>
<reference evidence="3" key="1">
    <citation type="submission" date="2015-02" db="EMBL/GenBank/DDBJ databases">
        <title>Genome Assembly of Bacillaceae bacterium MTCC 8252.</title>
        <authorList>
            <person name="Verma A."/>
            <person name="Khatri I."/>
            <person name="Mual P."/>
            <person name="Subramanian S."/>
            <person name="Krishnamurthi S."/>
        </authorList>
    </citation>
    <scope>NUCLEOTIDE SEQUENCE [LARGE SCALE GENOMIC DNA]</scope>
    <source>
        <strain evidence="3">MTCC 8252</strain>
    </source>
</reference>
<dbReference type="Pfam" id="PF02272">
    <property type="entry name" value="DHHA1"/>
    <property type="match status" value="1"/>
</dbReference>
<protein>
    <submittedName>
        <fullName evidence="3">3'-to-5' oligoribonuclease A</fullName>
    </submittedName>
</protein>
<dbReference type="GO" id="GO:0003676">
    <property type="term" value="F:nucleic acid binding"/>
    <property type="evidence" value="ECO:0007669"/>
    <property type="project" value="InterPro"/>
</dbReference>
<dbReference type="PANTHER" id="PTHR47618:SF1">
    <property type="entry name" value="BIFUNCTIONAL OLIGORIBONUCLEASE AND PAP PHOSPHATASE NRNA"/>
    <property type="match status" value="1"/>
</dbReference>
<dbReference type="OrthoDB" id="9803668at2"/>
<evidence type="ECO:0000259" key="2">
    <source>
        <dbReference type="Pfam" id="PF02272"/>
    </source>
</evidence>
<dbReference type="InterPro" id="IPR003156">
    <property type="entry name" value="DHHA1_dom"/>
</dbReference>
<dbReference type="AlphaFoldDB" id="A0A0F5ICH4"/>
<evidence type="ECO:0000259" key="1">
    <source>
        <dbReference type="Pfam" id="PF01368"/>
    </source>
</evidence>
<dbReference type="InterPro" id="IPR001667">
    <property type="entry name" value="DDH_dom"/>
</dbReference>
<dbReference type="Proteomes" id="UP000031563">
    <property type="component" value="Unassembled WGS sequence"/>
</dbReference>
<gene>
    <name evidence="3" type="ORF">QY95_01539</name>
</gene>
<dbReference type="InterPro" id="IPR051319">
    <property type="entry name" value="Oligoribo/pAp-PDE_c-di-AMP_PDE"/>
</dbReference>
<dbReference type="InterPro" id="IPR038763">
    <property type="entry name" value="DHH_sf"/>
</dbReference>
<evidence type="ECO:0000313" key="3">
    <source>
        <dbReference type="EMBL" id="KKB43294.1"/>
    </source>
</evidence>
<keyword evidence="4" id="KW-1185">Reference proteome</keyword>
<dbReference type="Gene3D" id="3.10.310.30">
    <property type="match status" value="1"/>
</dbReference>
<dbReference type="EMBL" id="JWIR02000003">
    <property type="protein sequence ID" value="KKB43294.1"/>
    <property type="molecule type" value="Genomic_DNA"/>
</dbReference>
<accession>A0A0F5ICH4</accession>
<dbReference type="SUPFAM" id="SSF64182">
    <property type="entry name" value="DHH phosphoesterases"/>
    <property type="match status" value="1"/>
</dbReference>
<name>A0A0F5ICH4_BACTR</name>
<sequence length="313" mass="35427">MKEKIIQKIKEYDTIIIHRHVRPDPDAYGSQGGLAEVIRASFPHKKVYTVGKEEPTLQYLRRLDDIPDETYEGALVIVCDTANEARICDSRYKLGKEWIKIDHHPNEDSYGDLLWVDTSASSVSEMIYDLYKSGVKEGLKLNDAGARLLFAGIVGDTGRFLYPSTTRRTMEYAGELLQFNFDRNELFTRMYETEENVLKLQGHILQTFRLSPNGAGSVSLTRELLEKFDVPVPEASMLVNSLGNVKGIKAWVFFIEEEDQIRVRLRSKRPVINEIAKKYGGGGHPLAAGASVYSWEETEKVTADLEALCEESK</sequence>
<feature type="domain" description="DHHA1" evidence="2">
    <location>
        <begin position="228"/>
        <end position="310"/>
    </location>
</feature>
<proteinExistence type="predicted"/>
<feature type="domain" description="DDH" evidence="1">
    <location>
        <begin position="15"/>
        <end position="153"/>
    </location>
</feature>
<organism evidence="3 4">
    <name type="scientific">Bacillus thermotolerans</name>
    <name type="common">Quasibacillus thermotolerans</name>
    <dbReference type="NCBI Taxonomy" id="1221996"/>
    <lineage>
        <taxon>Bacteria</taxon>
        <taxon>Bacillati</taxon>
        <taxon>Bacillota</taxon>
        <taxon>Bacilli</taxon>
        <taxon>Bacillales</taxon>
        <taxon>Bacillaceae</taxon>
        <taxon>Bacillus</taxon>
    </lineage>
</organism>
<dbReference type="Pfam" id="PF01368">
    <property type="entry name" value="DHH"/>
    <property type="match status" value="1"/>
</dbReference>
<dbReference type="STRING" id="1221996.QY95_01539"/>
<comment type="caution">
    <text evidence="3">The sequence shown here is derived from an EMBL/GenBank/DDBJ whole genome shotgun (WGS) entry which is preliminary data.</text>
</comment>
<dbReference type="RefSeq" id="WP_040047676.1">
    <property type="nucleotide sequence ID" value="NZ_JWIR02000003.1"/>
</dbReference>
<dbReference type="PANTHER" id="PTHR47618">
    <property type="entry name" value="BIFUNCTIONAL OLIGORIBONUCLEASE AND PAP PHOSPHATASE NRNA"/>
    <property type="match status" value="1"/>
</dbReference>
<evidence type="ECO:0000313" key="4">
    <source>
        <dbReference type="Proteomes" id="UP000031563"/>
    </source>
</evidence>